<evidence type="ECO:0000313" key="2">
    <source>
        <dbReference type="Proteomes" id="UP000325315"/>
    </source>
</evidence>
<keyword evidence="1" id="KW-0378">Hydrolase</keyword>
<organism evidence="1 2">
    <name type="scientific">Gossypium australe</name>
    <dbReference type="NCBI Taxonomy" id="47621"/>
    <lineage>
        <taxon>Eukaryota</taxon>
        <taxon>Viridiplantae</taxon>
        <taxon>Streptophyta</taxon>
        <taxon>Embryophyta</taxon>
        <taxon>Tracheophyta</taxon>
        <taxon>Spermatophyta</taxon>
        <taxon>Magnoliopsida</taxon>
        <taxon>eudicotyledons</taxon>
        <taxon>Gunneridae</taxon>
        <taxon>Pentapetalae</taxon>
        <taxon>rosids</taxon>
        <taxon>malvids</taxon>
        <taxon>Malvales</taxon>
        <taxon>Malvaceae</taxon>
        <taxon>Malvoideae</taxon>
        <taxon>Gossypium</taxon>
    </lineage>
</organism>
<keyword evidence="1" id="KW-0121">Carboxypeptidase</keyword>
<dbReference type="GO" id="GO:0004180">
    <property type="term" value="F:carboxypeptidase activity"/>
    <property type="evidence" value="ECO:0007669"/>
    <property type="project" value="UniProtKB-KW"/>
</dbReference>
<dbReference type="AlphaFoldDB" id="A0A5B6WLV4"/>
<accession>A0A5B6WLV4</accession>
<evidence type="ECO:0000313" key="1">
    <source>
        <dbReference type="EMBL" id="KAA3482819.1"/>
    </source>
</evidence>
<dbReference type="Proteomes" id="UP000325315">
    <property type="component" value="Unassembled WGS sequence"/>
</dbReference>
<name>A0A5B6WLV4_9ROSI</name>
<comment type="caution">
    <text evidence="1">The sequence shown here is derived from an EMBL/GenBank/DDBJ whole genome shotgun (WGS) entry which is preliminary data.</text>
</comment>
<gene>
    <name evidence="1" type="ORF">EPI10_005035</name>
</gene>
<keyword evidence="1" id="KW-0645">Protease</keyword>
<sequence length="104" mass="11714">MGASTCISKKLNSKASIGFDNITDMLRFLALSTTSSAVNPLLSESWFLSFFNGDGPDTFAGCTAQAKTRYNKFVPLPEHDHQENEENKLFHILRKDILRNFQMP</sequence>
<reference evidence="2" key="1">
    <citation type="journal article" date="2019" name="Plant Biotechnol. J.">
        <title>Genome sequencing of the Australian wild diploid species Gossypium australe highlights disease resistance and delayed gland morphogenesis.</title>
        <authorList>
            <person name="Cai Y."/>
            <person name="Cai X."/>
            <person name="Wang Q."/>
            <person name="Wang P."/>
            <person name="Zhang Y."/>
            <person name="Cai C."/>
            <person name="Xu Y."/>
            <person name="Wang K."/>
            <person name="Zhou Z."/>
            <person name="Wang C."/>
            <person name="Geng S."/>
            <person name="Li B."/>
            <person name="Dong Q."/>
            <person name="Hou Y."/>
            <person name="Wang H."/>
            <person name="Ai P."/>
            <person name="Liu Z."/>
            <person name="Yi F."/>
            <person name="Sun M."/>
            <person name="An G."/>
            <person name="Cheng J."/>
            <person name="Zhang Y."/>
            <person name="Shi Q."/>
            <person name="Xie Y."/>
            <person name="Shi X."/>
            <person name="Chang Y."/>
            <person name="Huang F."/>
            <person name="Chen Y."/>
            <person name="Hong S."/>
            <person name="Mi L."/>
            <person name="Sun Q."/>
            <person name="Zhang L."/>
            <person name="Zhou B."/>
            <person name="Peng R."/>
            <person name="Zhang X."/>
            <person name="Liu F."/>
        </authorList>
    </citation>
    <scope>NUCLEOTIDE SEQUENCE [LARGE SCALE GENOMIC DNA]</scope>
    <source>
        <strain evidence="2">cv. PA1801</strain>
    </source>
</reference>
<dbReference type="OrthoDB" id="443318at2759"/>
<dbReference type="EMBL" id="SMMG02000002">
    <property type="protein sequence ID" value="KAA3482819.1"/>
    <property type="molecule type" value="Genomic_DNA"/>
</dbReference>
<protein>
    <submittedName>
        <fullName evidence="1">Serine carboxypeptidase-like 45</fullName>
    </submittedName>
</protein>
<proteinExistence type="predicted"/>
<keyword evidence="2" id="KW-1185">Reference proteome</keyword>